<reference evidence="2 3" key="1">
    <citation type="submission" date="2022-05" db="EMBL/GenBank/DDBJ databases">
        <authorList>
            <person name="Park J.-S."/>
        </authorList>
    </citation>
    <scope>NUCLEOTIDE SEQUENCE [LARGE SCALE GENOMIC DNA]</scope>
    <source>
        <strain evidence="2 3">2012CJ34-2</strain>
    </source>
</reference>
<feature type="region of interest" description="Disordered" evidence="1">
    <location>
        <begin position="255"/>
        <end position="294"/>
    </location>
</feature>
<feature type="region of interest" description="Disordered" evidence="1">
    <location>
        <begin position="122"/>
        <end position="178"/>
    </location>
</feature>
<sequence>MIIFTVTNTVTDQIYVGSTRNDLDVQWEKMVAAAEQNLDYPLYRDIRRHGVQAFQREIYDMAETREELAELENDALDMLGGISLRGHKTSTVVIKKKKPVRRKKSDAEKELLAFLDDYATDASDDEADETNKAENSKGLTPKQPSEDDTGKGRIIKAEPAPVQKPAPASKPTPPSAQKIDAVAAAKAILAAAAKEEDEKRAATTRSATPRRASRTSSNVKLELTIDDTINAQLAAITAAVDGVLAGDSAATESLQTLSASPKQEEPATLETQATAVTSTEDDNEAPAEADSKPTLNEVTRIISGKEKRIMEAIQHHRELRAKRTSDVLNAEKEQVQKLLSELNKRIASMDAPNIRMYH</sequence>
<evidence type="ECO:0000256" key="1">
    <source>
        <dbReference type="SAM" id="MobiDB-lite"/>
    </source>
</evidence>
<evidence type="ECO:0000313" key="3">
    <source>
        <dbReference type="Proteomes" id="UP001203338"/>
    </source>
</evidence>
<name>A0ABT0PFC2_9GAMM</name>
<dbReference type="Gene3D" id="3.40.1440.10">
    <property type="entry name" value="GIY-YIG endonuclease"/>
    <property type="match status" value="1"/>
</dbReference>
<accession>A0ABT0PFC2</accession>
<proteinExistence type="predicted"/>
<dbReference type="CDD" id="cd10443">
    <property type="entry name" value="GIY-YIG_HE_Tlr8p_PBC-V_like"/>
    <property type="match status" value="1"/>
</dbReference>
<feature type="compositionally biased region" description="Pro residues" evidence="1">
    <location>
        <begin position="162"/>
        <end position="174"/>
    </location>
</feature>
<protein>
    <submittedName>
        <fullName evidence="2">GIY-YIG nuclease family protein</fullName>
    </submittedName>
</protein>
<comment type="caution">
    <text evidence="2">The sequence shown here is derived from an EMBL/GenBank/DDBJ whole genome shotgun (WGS) entry which is preliminary data.</text>
</comment>
<dbReference type="InterPro" id="IPR035901">
    <property type="entry name" value="GIY-YIG_endonuc_sf"/>
</dbReference>
<dbReference type="Proteomes" id="UP001203338">
    <property type="component" value="Unassembled WGS sequence"/>
</dbReference>
<dbReference type="RefSeq" id="WP_249698492.1">
    <property type="nucleotide sequence ID" value="NZ_JAMFLX010000006.1"/>
</dbReference>
<dbReference type="EMBL" id="JAMFLX010000006">
    <property type="protein sequence ID" value="MCL6269467.1"/>
    <property type="molecule type" value="Genomic_DNA"/>
</dbReference>
<evidence type="ECO:0000313" key="2">
    <source>
        <dbReference type="EMBL" id="MCL6269467.1"/>
    </source>
</evidence>
<keyword evidence="3" id="KW-1185">Reference proteome</keyword>
<organism evidence="2 3">
    <name type="scientific">Parendozoicomonas callyspongiae</name>
    <dbReference type="NCBI Taxonomy" id="2942213"/>
    <lineage>
        <taxon>Bacteria</taxon>
        <taxon>Pseudomonadati</taxon>
        <taxon>Pseudomonadota</taxon>
        <taxon>Gammaproteobacteria</taxon>
        <taxon>Oceanospirillales</taxon>
        <taxon>Endozoicomonadaceae</taxon>
        <taxon>Parendozoicomonas</taxon>
    </lineage>
</organism>
<feature type="compositionally biased region" description="Low complexity" evidence="1">
    <location>
        <begin position="203"/>
        <end position="217"/>
    </location>
</feature>
<feature type="region of interest" description="Disordered" evidence="1">
    <location>
        <begin position="192"/>
        <end position="217"/>
    </location>
</feature>
<gene>
    <name evidence="2" type="ORF">M3P05_05875</name>
</gene>
<feature type="compositionally biased region" description="Polar residues" evidence="1">
    <location>
        <begin position="269"/>
        <end position="278"/>
    </location>
</feature>